<sequence>MVMETNNVVVNDSEHTYKRTDNDDELAPKVSMVPITTFADIPKADIGINSFEDGSKSTSKEVTVEKTKPIPSSHVRKNILQAL</sequence>
<organism evidence="2 3">
    <name type="scientific">Cucumis melo var. makuwa</name>
    <name type="common">Oriental melon</name>
    <dbReference type="NCBI Taxonomy" id="1194695"/>
    <lineage>
        <taxon>Eukaryota</taxon>
        <taxon>Viridiplantae</taxon>
        <taxon>Streptophyta</taxon>
        <taxon>Embryophyta</taxon>
        <taxon>Tracheophyta</taxon>
        <taxon>Spermatophyta</taxon>
        <taxon>Magnoliopsida</taxon>
        <taxon>eudicotyledons</taxon>
        <taxon>Gunneridae</taxon>
        <taxon>Pentapetalae</taxon>
        <taxon>rosids</taxon>
        <taxon>fabids</taxon>
        <taxon>Cucurbitales</taxon>
        <taxon>Cucurbitaceae</taxon>
        <taxon>Benincaseae</taxon>
        <taxon>Cucumis</taxon>
    </lineage>
</organism>
<dbReference type="AlphaFoldDB" id="A0A5D3CAB1"/>
<dbReference type="EMBL" id="SSTD01012729">
    <property type="protein sequence ID" value="TYK08475.1"/>
    <property type="molecule type" value="Genomic_DNA"/>
</dbReference>
<evidence type="ECO:0000313" key="2">
    <source>
        <dbReference type="EMBL" id="TYK08475.1"/>
    </source>
</evidence>
<feature type="region of interest" description="Disordered" evidence="1">
    <location>
        <begin position="1"/>
        <end position="23"/>
    </location>
</feature>
<feature type="compositionally biased region" description="Basic and acidic residues" evidence="1">
    <location>
        <begin position="12"/>
        <end position="21"/>
    </location>
</feature>
<accession>A0A5D3CAB1</accession>
<reference evidence="2 3" key="1">
    <citation type="submission" date="2019-08" db="EMBL/GenBank/DDBJ databases">
        <title>Draft genome sequences of two oriental melons (Cucumis melo L. var makuwa).</title>
        <authorList>
            <person name="Kwon S.-Y."/>
        </authorList>
    </citation>
    <scope>NUCLEOTIDE SEQUENCE [LARGE SCALE GENOMIC DNA]</scope>
    <source>
        <strain evidence="3">cv. Chang Bougi</strain>
        <tissue evidence="2">Leaf</tissue>
    </source>
</reference>
<protein>
    <submittedName>
        <fullName evidence="2">Uncharacterized protein</fullName>
    </submittedName>
</protein>
<evidence type="ECO:0000313" key="3">
    <source>
        <dbReference type="Proteomes" id="UP000321947"/>
    </source>
</evidence>
<gene>
    <name evidence="2" type="ORF">E5676_scaffold1071G00090</name>
</gene>
<proteinExistence type="predicted"/>
<evidence type="ECO:0000256" key="1">
    <source>
        <dbReference type="SAM" id="MobiDB-lite"/>
    </source>
</evidence>
<feature type="compositionally biased region" description="Polar residues" evidence="1">
    <location>
        <begin position="1"/>
        <end position="10"/>
    </location>
</feature>
<dbReference type="Proteomes" id="UP000321947">
    <property type="component" value="Unassembled WGS sequence"/>
</dbReference>
<name>A0A5D3CAB1_CUCMM</name>
<comment type="caution">
    <text evidence="2">The sequence shown here is derived from an EMBL/GenBank/DDBJ whole genome shotgun (WGS) entry which is preliminary data.</text>
</comment>